<dbReference type="InterPro" id="IPR037185">
    <property type="entry name" value="EmrE-like"/>
</dbReference>
<feature type="transmembrane region" description="Helical" evidence="1">
    <location>
        <begin position="76"/>
        <end position="96"/>
    </location>
</feature>
<proteinExistence type="predicted"/>
<feature type="transmembrane region" description="Helical" evidence="1">
    <location>
        <begin position="268"/>
        <end position="286"/>
    </location>
</feature>
<protein>
    <recommendedName>
        <fullName evidence="2">Sugar phosphate transporter domain-containing protein</fullName>
    </recommendedName>
</protein>
<dbReference type="Proteomes" id="UP000193719">
    <property type="component" value="Unassembled WGS sequence"/>
</dbReference>
<evidence type="ECO:0000313" key="4">
    <source>
        <dbReference type="Proteomes" id="UP000193719"/>
    </source>
</evidence>
<dbReference type="Pfam" id="PF03151">
    <property type="entry name" value="TPT"/>
    <property type="match status" value="1"/>
</dbReference>
<dbReference type="PANTHER" id="PTHR13146:SF1">
    <property type="entry name" value="SUGAR PHOSPHATE TRANSPORTER DOMAIN-CONTAINING PROTEIN"/>
    <property type="match status" value="1"/>
</dbReference>
<dbReference type="InterPro" id="IPR004853">
    <property type="entry name" value="Sugar_P_trans_dom"/>
</dbReference>
<dbReference type="STRING" id="1754191.A0A1Y1VFZ0"/>
<feature type="transmembrane region" description="Helical" evidence="1">
    <location>
        <begin position="195"/>
        <end position="214"/>
    </location>
</feature>
<keyword evidence="1" id="KW-0812">Transmembrane</keyword>
<reference evidence="3 4" key="1">
    <citation type="submission" date="2016-08" db="EMBL/GenBank/DDBJ databases">
        <title>Genomes of anaerobic fungi encode conserved fungal cellulosomes for biomass hydrolysis.</title>
        <authorList>
            <consortium name="DOE Joint Genome Institute"/>
            <person name="Haitjema C.H."/>
            <person name="Gilmore S.P."/>
            <person name="Henske J.K."/>
            <person name="Solomon K.V."/>
            <person name="De Groot R."/>
            <person name="Kuo A."/>
            <person name="Mondo S.J."/>
            <person name="Salamov A.A."/>
            <person name="Labutti K."/>
            <person name="Zhao Z."/>
            <person name="Chiniquy J."/>
            <person name="Barry K."/>
            <person name="Brewer H.M."/>
            <person name="Purvine S.O."/>
            <person name="Wright A.T."/>
            <person name="Boxma B."/>
            <person name="Van Alen T."/>
            <person name="Hackstein J.H."/>
            <person name="Baker S.E."/>
            <person name="Grigoriev I.V."/>
            <person name="O'Malley M.A."/>
        </authorList>
    </citation>
    <scope>NUCLEOTIDE SEQUENCE [LARGE SCALE GENOMIC DNA]</scope>
    <source>
        <strain evidence="4">finn</strain>
    </source>
</reference>
<organism evidence="3 4">
    <name type="scientific">Piromyces finnis</name>
    <dbReference type="NCBI Taxonomy" id="1754191"/>
    <lineage>
        <taxon>Eukaryota</taxon>
        <taxon>Fungi</taxon>
        <taxon>Fungi incertae sedis</taxon>
        <taxon>Chytridiomycota</taxon>
        <taxon>Chytridiomycota incertae sedis</taxon>
        <taxon>Neocallimastigomycetes</taxon>
        <taxon>Neocallimastigales</taxon>
        <taxon>Neocallimastigaceae</taxon>
        <taxon>Piromyces</taxon>
    </lineage>
</organism>
<gene>
    <name evidence="3" type="ORF">BCR36DRAFT_347072</name>
</gene>
<name>A0A1Y1VFZ0_9FUNG</name>
<dbReference type="PROSITE" id="PS51257">
    <property type="entry name" value="PROKAR_LIPOPROTEIN"/>
    <property type="match status" value="1"/>
</dbReference>
<dbReference type="OrthoDB" id="29773at2759"/>
<feature type="transmembrane region" description="Helical" evidence="1">
    <location>
        <begin position="7"/>
        <end position="31"/>
    </location>
</feature>
<feature type="transmembrane region" description="Helical" evidence="1">
    <location>
        <begin position="155"/>
        <end position="174"/>
    </location>
</feature>
<dbReference type="AlphaFoldDB" id="A0A1Y1VFZ0"/>
<sequence>MEFKTLVYQFIYLATGCLSTMITQYLFYAGAAEKKTYLTVLAQYFAMTLSVFIPVKDDSKKAKVSFFSKPTHIKKNIVIISLIDIFANVISTFGMFLIGSGIYQVIHSAVVVFTALFSRFFLKKQFTPQQWLSLLIITSGLSLSAIGRSSNATGVMGTIGISITVFGTICYAIIYVLNERILKDEEGPTPTQHSVWVGTCSAAITFIYILFFVFPQLDMKTSMANAPLYKNSPAVNIILAYTSLVLSHFLHSYTYFVLLGKSGAVTTGVINSIRAVSVFFLSSALYCRDDASQCFTRPKVASCVVVVVGILLYSLFSSKAQQQLKAKAKKSE</sequence>
<dbReference type="EMBL" id="MCFH01000009">
    <property type="protein sequence ID" value="ORX55336.1"/>
    <property type="molecule type" value="Genomic_DNA"/>
</dbReference>
<reference evidence="3 4" key="2">
    <citation type="submission" date="2016-08" db="EMBL/GenBank/DDBJ databases">
        <title>Pervasive Adenine N6-methylation of Active Genes in Fungi.</title>
        <authorList>
            <consortium name="DOE Joint Genome Institute"/>
            <person name="Mondo S.J."/>
            <person name="Dannebaum R.O."/>
            <person name="Kuo R.C."/>
            <person name="Labutti K."/>
            <person name="Haridas S."/>
            <person name="Kuo A."/>
            <person name="Salamov A."/>
            <person name="Ahrendt S.R."/>
            <person name="Lipzen A."/>
            <person name="Sullivan W."/>
            <person name="Andreopoulos W.B."/>
            <person name="Clum A."/>
            <person name="Lindquist E."/>
            <person name="Daum C."/>
            <person name="Ramamoorthy G.K."/>
            <person name="Gryganskyi A."/>
            <person name="Culley D."/>
            <person name="Magnuson J.K."/>
            <person name="James T.Y."/>
            <person name="O'Malley M.A."/>
            <person name="Stajich J.E."/>
            <person name="Spatafora J.W."/>
            <person name="Visel A."/>
            <person name="Grigoriev I.V."/>
        </authorList>
    </citation>
    <scope>NUCLEOTIDE SEQUENCE [LARGE SCALE GENOMIC DNA]</scope>
    <source>
        <strain evidence="4">finn</strain>
    </source>
</reference>
<keyword evidence="4" id="KW-1185">Reference proteome</keyword>
<feature type="transmembrane region" description="Helical" evidence="1">
    <location>
        <begin position="102"/>
        <end position="122"/>
    </location>
</feature>
<dbReference type="SUPFAM" id="SSF103481">
    <property type="entry name" value="Multidrug resistance efflux transporter EmrE"/>
    <property type="match status" value="1"/>
</dbReference>
<evidence type="ECO:0000313" key="3">
    <source>
        <dbReference type="EMBL" id="ORX55336.1"/>
    </source>
</evidence>
<accession>A0A1Y1VFZ0</accession>
<evidence type="ECO:0000256" key="1">
    <source>
        <dbReference type="SAM" id="Phobius"/>
    </source>
</evidence>
<dbReference type="PANTHER" id="PTHR13146">
    <property type="match status" value="1"/>
</dbReference>
<evidence type="ECO:0000259" key="2">
    <source>
        <dbReference type="Pfam" id="PF03151"/>
    </source>
</evidence>
<feature type="transmembrane region" description="Helical" evidence="1">
    <location>
        <begin position="298"/>
        <end position="316"/>
    </location>
</feature>
<feature type="transmembrane region" description="Helical" evidence="1">
    <location>
        <begin position="234"/>
        <end position="256"/>
    </location>
</feature>
<feature type="domain" description="Sugar phosphate transporter" evidence="2">
    <location>
        <begin position="60"/>
        <end position="314"/>
    </location>
</feature>
<comment type="caution">
    <text evidence="3">The sequence shown here is derived from an EMBL/GenBank/DDBJ whole genome shotgun (WGS) entry which is preliminary data.</text>
</comment>
<keyword evidence="1" id="KW-1133">Transmembrane helix</keyword>
<dbReference type="GO" id="GO:0016020">
    <property type="term" value="C:membrane"/>
    <property type="evidence" value="ECO:0007669"/>
    <property type="project" value="TreeGrafter"/>
</dbReference>
<keyword evidence="1" id="KW-0472">Membrane</keyword>
<feature type="transmembrane region" description="Helical" evidence="1">
    <location>
        <begin position="37"/>
        <end position="55"/>
    </location>
</feature>